<comment type="similarity">
    <text evidence="1">Belongs to the ATP-dependent AMP-binding enzyme family.</text>
</comment>
<feature type="domain" description="AMP-dependent synthetase/ligase" evidence="5">
    <location>
        <begin position="99"/>
        <end position="481"/>
    </location>
</feature>
<name>Q1N163_9GAMM</name>
<dbReference type="PANTHER" id="PTHR42921:SF1">
    <property type="entry name" value="ACETOACETYL-COA SYNTHETASE"/>
    <property type="match status" value="1"/>
</dbReference>
<dbReference type="GO" id="GO:0030729">
    <property type="term" value="F:acetoacetate-CoA ligase activity"/>
    <property type="evidence" value="ECO:0007669"/>
    <property type="project" value="InterPro"/>
</dbReference>
<dbReference type="InterPro" id="IPR020845">
    <property type="entry name" value="AMP-binding_CS"/>
</dbReference>
<dbReference type="NCBIfam" id="NF002937">
    <property type="entry name" value="PRK03584.1"/>
    <property type="match status" value="1"/>
</dbReference>
<reference evidence="7 8" key="1">
    <citation type="submission" date="2006-03" db="EMBL/GenBank/DDBJ databases">
        <authorList>
            <person name="Pinhassi J."/>
            <person name="Pedros-Alio C."/>
            <person name="Ferriera S."/>
            <person name="Johnson J."/>
            <person name="Kravitz S."/>
            <person name="Halpern A."/>
            <person name="Remington K."/>
            <person name="Beeson K."/>
            <person name="Tran B."/>
            <person name="Rogers Y.-H."/>
            <person name="Friedman R."/>
            <person name="Venter J.C."/>
        </authorList>
    </citation>
    <scope>NUCLEOTIDE SEQUENCE [LARGE SCALE GENOMIC DNA]</scope>
    <source>
        <strain evidence="7 8">RED65</strain>
    </source>
</reference>
<keyword evidence="8" id="KW-1185">Reference proteome</keyword>
<dbReference type="InterPro" id="IPR005914">
    <property type="entry name" value="Acac_CoA_synth"/>
</dbReference>
<dbReference type="Gene3D" id="3.40.50.12780">
    <property type="entry name" value="N-terminal domain of ligase-like"/>
    <property type="match status" value="1"/>
</dbReference>
<comment type="caution">
    <text evidence="7">The sequence shown here is derived from an EMBL/GenBank/DDBJ whole genome shotgun (WGS) entry which is preliminary data.</text>
</comment>
<keyword evidence="2" id="KW-0436">Ligase</keyword>
<keyword evidence="3" id="KW-0547">Nucleotide-binding</keyword>
<dbReference type="PROSITE" id="PS00455">
    <property type="entry name" value="AMP_BINDING"/>
    <property type="match status" value="1"/>
</dbReference>
<dbReference type="SUPFAM" id="SSF56801">
    <property type="entry name" value="Acetyl-CoA synthetase-like"/>
    <property type="match status" value="1"/>
</dbReference>
<dbReference type="Gene3D" id="3.30.300.30">
    <property type="match status" value="1"/>
</dbReference>
<proteinExistence type="inferred from homology"/>
<evidence type="ECO:0000256" key="3">
    <source>
        <dbReference type="ARBA" id="ARBA00022741"/>
    </source>
</evidence>
<evidence type="ECO:0000256" key="2">
    <source>
        <dbReference type="ARBA" id="ARBA00022598"/>
    </source>
</evidence>
<dbReference type="STRING" id="207949.RED65_11625"/>
<evidence type="ECO:0000313" key="8">
    <source>
        <dbReference type="Proteomes" id="UP000004263"/>
    </source>
</evidence>
<protein>
    <submittedName>
        <fullName evidence="7">Acetoacetyl-CoA synthase</fullName>
    </submittedName>
</protein>
<dbReference type="HOGENOM" id="CLU_000022_3_3_6"/>
<evidence type="ECO:0000259" key="5">
    <source>
        <dbReference type="Pfam" id="PF00501"/>
    </source>
</evidence>
<dbReference type="OrthoDB" id="9803968at2"/>
<dbReference type="Pfam" id="PF00501">
    <property type="entry name" value="AMP-binding"/>
    <property type="match status" value="1"/>
</dbReference>
<sequence length="670" mass="74826">MAKQATAKTMWAPSEQRIQQSQIMGFMDFMNQDGHQLNSYPELYDFSVRLPHLFWKYLWDFGSFTASAEPKQILKNGEQMPGAIWFQGAKLNFAQNLLKYRDDRPAIIAYDERGKQQELSYRELYLQVAKFAHYLKQQGVKPGDRIAGFMPNVPETIIAMLAATSLGATWSSCSPDFGLQGVLDRFGQIEPTILITTDGYFYGGRTLNSLQKLNGILPHLPSIKKLVVIPYTSTTPNINNDLTAFSSVDLWSDCLSNRSETIEFAQLPFDHPLYILYSSGTTGVPKCIVHGAGGTLLQHYKELVLHTDISDEDSVFYYTTCGWMMWNWMVSTLTTGAKLVIYDGSPFYPGPEGLWNMAETENLSVFGTSAKYISALEKAHYHPQEHHDLSNLKALLSTGSPLANEGFQFVYEHIKSDLCLSSIAGGTDIVSCFTLGCPILPVYEGELQCLGLGMAVNVYDEAGKPLESNSSERGELVCEKPFPSMPIGFYGDTDNKKYLSSYFERFDNTWAHGDFAELLEHEDTGKSYRSLIIHGRSDAVLNPGGVRIGTAEIYRQVEKIDDVVESIAVGQEWPAGSDDVRVVLFVVLRDGLTLDDELQALIRKTIRENTTPRHVPSVIAQVEDIPRTLSGKIVEVAVREVIHGRDVKNTDALKNPEALELFKDLPELAD</sequence>
<evidence type="ECO:0000256" key="1">
    <source>
        <dbReference type="ARBA" id="ARBA00006432"/>
    </source>
</evidence>
<evidence type="ECO:0000259" key="6">
    <source>
        <dbReference type="Pfam" id="PF16177"/>
    </source>
</evidence>
<dbReference type="RefSeq" id="WP_007017452.1">
    <property type="nucleotide sequence ID" value="NZ_CH724113.1"/>
</dbReference>
<feature type="domain" description="Acetyl-coenzyme A synthetase N-terminal" evidence="6">
    <location>
        <begin position="40"/>
        <end position="96"/>
    </location>
</feature>
<dbReference type="InterPro" id="IPR042099">
    <property type="entry name" value="ANL_N_sf"/>
</dbReference>
<dbReference type="CDD" id="cd05943">
    <property type="entry name" value="AACS"/>
    <property type="match status" value="1"/>
</dbReference>
<dbReference type="Proteomes" id="UP000004263">
    <property type="component" value="Unassembled WGS sequence"/>
</dbReference>
<dbReference type="GO" id="GO:0006629">
    <property type="term" value="P:lipid metabolic process"/>
    <property type="evidence" value="ECO:0007669"/>
    <property type="project" value="InterPro"/>
</dbReference>
<keyword evidence="4" id="KW-0067">ATP-binding</keyword>
<evidence type="ECO:0000313" key="7">
    <source>
        <dbReference type="EMBL" id="EAT11988.1"/>
    </source>
</evidence>
<dbReference type="GO" id="GO:0005524">
    <property type="term" value="F:ATP binding"/>
    <property type="evidence" value="ECO:0007669"/>
    <property type="project" value="UniProtKB-KW"/>
</dbReference>
<dbReference type="AlphaFoldDB" id="Q1N163"/>
<accession>Q1N163</accession>
<evidence type="ECO:0000256" key="4">
    <source>
        <dbReference type="ARBA" id="ARBA00022840"/>
    </source>
</evidence>
<gene>
    <name evidence="7" type="ORF">RED65_11625</name>
</gene>
<dbReference type="NCBIfam" id="TIGR01217">
    <property type="entry name" value="ac_ac_CoA_syn"/>
    <property type="match status" value="1"/>
</dbReference>
<dbReference type="PANTHER" id="PTHR42921">
    <property type="entry name" value="ACETOACETYL-COA SYNTHETASE"/>
    <property type="match status" value="1"/>
</dbReference>
<dbReference type="InterPro" id="IPR032387">
    <property type="entry name" value="ACAS_N"/>
</dbReference>
<dbReference type="EMBL" id="AAQH01000011">
    <property type="protein sequence ID" value="EAT11988.1"/>
    <property type="molecule type" value="Genomic_DNA"/>
</dbReference>
<dbReference type="InterPro" id="IPR000873">
    <property type="entry name" value="AMP-dep_synth/lig_dom"/>
</dbReference>
<dbReference type="Pfam" id="PF16177">
    <property type="entry name" value="ACAS_N"/>
    <property type="match status" value="1"/>
</dbReference>
<dbReference type="InterPro" id="IPR045851">
    <property type="entry name" value="AMP-bd_C_sf"/>
</dbReference>
<organism evidence="7 8">
    <name type="scientific">Bermanella marisrubri</name>
    <dbReference type="NCBI Taxonomy" id="207949"/>
    <lineage>
        <taxon>Bacteria</taxon>
        <taxon>Pseudomonadati</taxon>
        <taxon>Pseudomonadota</taxon>
        <taxon>Gammaproteobacteria</taxon>
        <taxon>Oceanospirillales</taxon>
        <taxon>Oceanospirillaceae</taxon>
        <taxon>Bermanella</taxon>
    </lineage>
</organism>